<dbReference type="Proteomes" id="UP001608902">
    <property type="component" value="Unassembled WGS sequence"/>
</dbReference>
<sequence length="250" mass="27616">MCTDRDPDCGESCQGQWCHEDSTTGAAGCGYGPPSLPFFYKGPELLFHRTRLCVTISRGAGKPRKHCICNTNNCNGIYKALYPWEKAESGSRTRSLINYNGFDTDLIFHTCVNCEVSSQGSAVTASCKQNSCVGHFCTYATQRLLVGGQRSQTTPMLNERQGCVNVTDSFQIQLGCSHKWMDNDEEELYCACKGNRCNRDLATASRGRATHCCFYHSVVLILAMFAFIISCTDFSTLPSFVFPSLYASNA</sequence>
<proteinExistence type="predicted"/>
<keyword evidence="1" id="KW-0812">Transmembrane</keyword>
<evidence type="ECO:0000313" key="2">
    <source>
        <dbReference type="EMBL" id="MFH4978005.1"/>
    </source>
</evidence>
<reference evidence="2 3" key="1">
    <citation type="submission" date="2024-08" db="EMBL/GenBank/DDBJ databases">
        <title>Gnathostoma spinigerum genome.</title>
        <authorList>
            <person name="Gonzalez-Bertolin B."/>
            <person name="Monzon S."/>
            <person name="Zaballos A."/>
            <person name="Jimenez P."/>
            <person name="Dekumyoy P."/>
            <person name="Varona S."/>
            <person name="Cuesta I."/>
            <person name="Sumanam S."/>
            <person name="Adisakwattana P."/>
            <person name="Gasser R.B."/>
            <person name="Hernandez-Gonzalez A."/>
            <person name="Young N.D."/>
            <person name="Perteguer M.J."/>
        </authorList>
    </citation>
    <scope>NUCLEOTIDE SEQUENCE [LARGE SCALE GENOMIC DNA]</scope>
    <source>
        <strain evidence="2">AL3</strain>
        <tissue evidence="2">Liver</tissue>
    </source>
</reference>
<dbReference type="PANTHER" id="PTHR37433:SF6">
    <property type="entry name" value="ACTIVIN_RECP DOMAIN-CONTAINING PROTEIN"/>
    <property type="match status" value="1"/>
</dbReference>
<comment type="caution">
    <text evidence="2">The sequence shown here is derived from an EMBL/GenBank/DDBJ whole genome shotgun (WGS) entry which is preliminary data.</text>
</comment>
<organism evidence="2 3">
    <name type="scientific">Gnathostoma spinigerum</name>
    <dbReference type="NCBI Taxonomy" id="75299"/>
    <lineage>
        <taxon>Eukaryota</taxon>
        <taxon>Metazoa</taxon>
        <taxon>Ecdysozoa</taxon>
        <taxon>Nematoda</taxon>
        <taxon>Chromadorea</taxon>
        <taxon>Rhabditida</taxon>
        <taxon>Spirurina</taxon>
        <taxon>Gnathostomatomorpha</taxon>
        <taxon>Gnathostomatoidea</taxon>
        <taxon>Gnathostomatidae</taxon>
        <taxon>Gnathostoma</taxon>
    </lineage>
</organism>
<keyword evidence="1" id="KW-1133">Transmembrane helix</keyword>
<keyword evidence="3" id="KW-1185">Reference proteome</keyword>
<gene>
    <name evidence="2" type="ORF">AB6A40_004714</name>
</gene>
<name>A0ABD6EDB3_9BILA</name>
<evidence type="ECO:0000313" key="3">
    <source>
        <dbReference type="Proteomes" id="UP001608902"/>
    </source>
</evidence>
<accession>A0ABD6EDB3</accession>
<protein>
    <submittedName>
        <fullName evidence="2">Uncharacterized protein</fullName>
    </submittedName>
</protein>
<dbReference type="EMBL" id="JBGFUD010002785">
    <property type="protein sequence ID" value="MFH4978005.1"/>
    <property type="molecule type" value="Genomic_DNA"/>
</dbReference>
<dbReference type="AlphaFoldDB" id="A0ABD6EDB3"/>
<dbReference type="PANTHER" id="PTHR37433">
    <property type="entry name" value="PROTEIN CBG25136-RELATED"/>
    <property type="match status" value="1"/>
</dbReference>
<keyword evidence="1" id="KW-0472">Membrane</keyword>
<evidence type="ECO:0000256" key="1">
    <source>
        <dbReference type="SAM" id="Phobius"/>
    </source>
</evidence>
<feature type="transmembrane region" description="Helical" evidence="1">
    <location>
        <begin position="214"/>
        <end position="234"/>
    </location>
</feature>